<proteinExistence type="predicted"/>
<organism evidence="1 2">
    <name type="scientific">Spirodela intermedia</name>
    <name type="common">Intermediate duckweed</name>
    <dbReference type="NCBI Taxonomy" id="51605"/>
    <lineage>
        <taxon>Eukaryota</taxon>
        <taxon>Viridiplantae</taxon>
        <taxon>Streptophyta</taxon>
        <taxon>Embryophyta</taxon>
        <taxon>Tracheophyta</taxon>
        <taxon>Spermatophyta</taxon>
        <taxon>Magnoliopsida</taxon>
        <taxon>Liliopsida</taxon>
        <taxon>Araceae</taxon>
        <taxon>Lemnoideae</taxon>
        <taxon>Spirodela</taxon>
    </lineage>
</organism>
<dbReference type="Proteomes" id="UP000663760">
    <property type="component" value="Chromosome 1"/>
</dbReference>
<evidence type="ECO:0000313" key="1">
    <source>
        <dbReference type="EMBL" id="CAA7388236.1"/>
    </source>
</evidence>
<reference evidence="1" key="1">
    <citation type="submission" date="2020-02" db="EMBL/GenBank/DDBJ databases">
        <authorList>
            <person name="Scholz U."/>
            <person name="Mascher M."/>
            <person name="Fiebig A."/>
        </authorList>
    </citation>
    <scope>NUCLEOTIDE SEQUENCE</scope>
</reference>
<dbReference type="PANTHER" id="PTHR33511">
    <property type="entry name" value="OS06G0632400 PROTEIN"/>
    <property type="match status" value="1"/>
</dbReference>
<gene>
    <name evidence="1" type="ORF">SI8410_01000504</name>
</gene>
<accession>A0A7I8JY90</accession>
<evidence type="ECO:0000313" key="2">
    <source>
        <dbReference type="Proteomes" id="UP000663760"/>
    </source>
</evidence>
<sequence length="88" mass="10052">MGGGKRKSSSRSFFAILFRFSGRPRKGGSEVENEEAEVRRRGRVWASDEDRGSWVGEPDIDRKAAEFIANFHTRRQLRPLDQDQVASL</sequence>
<dbReference type="OrthoDB" id="654716at2759"/>
<dbReference type="AlphaFoldDB" id="A0A7I8JY90"/>
<name>A0A7I8JY90_SPIIN</name>
<protein>
    <submittedName>
        <fullName evidence="1">Uncharacterized protein</fullName>
    </submittedName>
</protein>
<keyword evidence="2" id="KW-1185">Reference proteome</keyword>
<dbReference type="EMBL" id="LR746264">
    <property type="protein sequence ID" value="CAA7388236.1"/>
    <property type="molecule type" value="Genomic_DNA"/>
</dbReference>